<comment type="caution">
    <text evidence="3">The sequence shown here is derived from an EMBL/GenBank/DDBJ whole genome shotgun (WGS) entry which is preliminary data.</text>
</comment>
<keyword evidence="4" id="KW-1185">Reference proteome</keyword>
<dbReference type="AlphaFoldDB" id="A0ABD2WVG4"/>
<reference evidence="3 4" key="1">
    <citation type="journal article" date="2024" name="bioRxiv">
        <title>A reference genome for Trichogramma kaykai: A tiny desert-dwelling parasitoid wasp with competing sex-ratio distorters.</title>
        <authorList>
            <person name="Culotta J."/>
            <person name="Lindsey A.R."/>
        </authorList>
    </citation>
    <scope>NUCLEOTIDE SEQUENCE [LARGE SCALE GENOMIC DNA]</scope>
    <source>
        <strain evidence="3 4">KSX58</strain>
    </source>
</reference>
<proteinExistence type="predicted"/>
<sequence length="121" mass="13875">MPKAVVTTLSTSTTSNDSKYDEASKLRSEVIQLKEGIDRVRYERDEARLRLRVAEERCEAYETESKYLEATLDSMEEKIRDLARELSAEVMRSRTLEQQLSLILSNSTSSKPKLQQTDKVA</sequence>
<dbReference type="Proteomes" id="UP001627154">
    <property type="component" value="Unassembled WGS sequence"/>
</dbReference>
<accession>A0ABD2WVG4</accession>
<dbReference type="SUPFAM" id="SSF57997">
    <property type="entry name" value="Tropomyosin"/>
    <property type="match status" value="1"/>
</dbReference>
<evidence type="ECO:0000256" key="1">
    <source>
        <dbReference type="SAM" id="Coils"/>
    </source>
</evidence>
<evidence type="ECO:0000313" key="3">
    <source>
        <dbReference type="EMBL" id="KAL3396814.1"/>
    </source>
</evidence>
<keyword evidence="1" id="KW-0175">Coiled coil</keyword>
<feature type="region of interest" description="Disordered" evidence="2">
    <location>
        <begin position="1"/>
        <end position="20"/>
    </location>
</feature>
<name>A0ABD2WVG4_9HYME</name>
<dbReference type="EMBL" id="JBJJXI010000069">
    <property type="protein sequence ID" value="KAL3396814.1"/>
    <property type="molecule type" value="Genomic_DNA"/>
</dbReference>
<feature type="coiled-coil region" evidence="1">
    <location>
        <begin position="37"/>
        <end position="92"/>
    </location>
</feature>
<gene>
    <name evidence="3" type="ORF">TKK_009390</name>
</gene>
<evidence type="ECO:0000313" key="4">
    <source>
        <dbReference type="Proteomes" id="UP001627154"/>
    </source>
</evidence>
<protein>
    <submittedName>
        <fullName evidence="3">Uncharacterized protein</fullName>
    </submittedName>
</protein>
<evidence type="ECO:0000256" key="2">
    <source>
        <dbReference type="SAM" id="MobiDB-lite"/>
    </source>
</evidence>
<organism evidence="3 4">
    <name type="scientific">Trichogramma kaykai</name>
    <dbReference type="NCBI Taxonomy" id="54128"/>
    <lineage>
        <taxon>Eukaryota</taxon>
        <taxon>Metazoa</taxon>
        <taxon>Ecdysozoa</taxon>
        <taxon>Arthropoda</taxon>
        <taxon>Hexapoda</taxon>
        <taxon>Insecta</taxon>
        <taxon>Pterygota</taxon>
        <taxon>Neoptera</taxon>
        <taxon>Endopterygota</taxon>
        <taxon>Hymenoptera</taxon>
        <taxon>Apocrita</taxon>
        <taxon>Proctotrupomorpha</taxon>
        <taxon>Chalcidoidea</taxon>
        <taxon>Trichogrammatidae</taxon>
        <taxon>Trichogramma</taxon>
    </lineage>
</organism>